<proteinExistence type="predicted"/>
<keyword evidence="5" id="KW-1185">Reference proteome</keyword>
<dbReference type="EMBL" id="JAVHUY010000029">
    <property type="protein sequence ID" value="MDQ7908318.1"/>
    <property type="molecule type" value="Genomic_DNA"/>
</dbReference>
<dbReference type="RefSeq" id="WP_308715585.1">
    <property type="nucleotide sequence ID" value="NZ_JAVHUY010000029.1"/>
</dbReference>
<dbReference type="Proteomes" id="UP001230908">
    <property type="component" value="Unassembled WGS sequence"/>
</dbReference>
<evidence type="ECO:0000256" key="2">
    <source>
        <dbReference type="ARBA" id="ARBA00023163"/>
    </source>
</evidence>
<feature type="transmembrane region" description="Helical" evidence="3">
    <location>
        <begin position="251"/>
        <end position="269"/>
    </location>
</feature>
<keyword evidence="2" id="KW-0804">Transcription</keyword>
<dbReference type="InterPro" id="IPR041916">
    <property type="entry name" value="Anti_sigma_zinc_sf"/>
</dbReference>
<evidence type="ECO:0000313" key="4">
    <source>
        <dbReference type="EMBL" id="MDQ7908318.1"/>
    </source>
</evidence>
<evidence type="ECO:0000256" key="1">
    <source>
        <dbReference type="ARBA" id="ARBA00023015"/>
    </source>
</evidence>
<keyword evidence="1" id="KW-0805">Transcription regulation</keyword>
<keyword evidence="3" id="KW-0812">Transmembrane</keyword>
<accession>A0ABU0ZMY5</accession>
<feature type="transmembrane region" description="Helical" evidence="3">
    <location>
        <begin position="226"/>
        <end position="245"/>
    </location>
</feature>
<feature type="transmembrane region" description="Helical" evidence="3">
    <location>
        <begin position="170"/>
        <end position="193"/>
    </location>
</feature>
<protein>
    <submittedName>
        <fullName evidence="4">Zf-HC2 domain-containing protein</fullName>
    </submittedName>
</protein>
<evidence type="ECO:0000313" key="5">
    <source>
        <dbReference type="Proteomes" id="UP001230908"/>
    </source>
</evidence>
<sequence length="281" mass="28392">MSTGKPAPGHVPARLLEQYAAGSPDGALVDVWWAVEAHLESCGSCRDRLAAAVARCAPATASLVERAWAGLAEQVTGGPEAAARRGWRPGRTVRWAAPPVLPRLAATVLVVLAAVGLDLVNQAGTGRFPSLVLLLAPVAPLLAVAAAWSRGLDPAHEVVVASPRAGLDLVLRRAVAVLAVVIPVLAVAGWLVGASPAGWLLPCLALTAGALALGGLVGLHRAATGLGLAWIAVVAGPSLVVGRTPVLLDPAAVAVWAPATVAVTVLVVVRRGAYTAFPSGR</sequence>
<feature type="transmembrane region" description="Helical" evidence="3">
    <location>
        <begin position="95"/>
        <end position="116"/>
    </location>
</feature>
<dbReference type="Gene3D" id="1.10.10.1320">
    <property type="entry name" value="Anti-sigma factor, zinc-finger domain"/>
    <property type="match status" value="1"/>
</dbReference>
<comment type="caution">
    <text evidence="4">The sequence shown here is derived from an EMBL/GenBank/DDBJ whole genome shotgun (WGS) entry which is preliminary data.</text>
</comment>
<organism evidence="4 5">
    <name type="scientific">Phytohabitans maris</name>
    <dbReference type="NCBI Taxonomy" id="3071409"/>
    <lineage>
        <taxon>Bacteria</taxon>
        <taxon>Bacillati</taxon>
        <taxon>Actinomycetota</taxon>
        <taxon>Actinomycetes</taxon>
        <taxon>Micromonosporales</taxon>
        <taxon>Micromonosporaceae</taxon>
    </lineage>
</organism>
<gene>
    <name evidence="4" type="ORF">RB614_27705</name>
</gene>
<feature type="transmembrane region" description="Helical" evidence="3">
    <location>
        <begin position="199"/>
        <end position="219"/>
    </location>
</feature>
<keyword evidence="3" id="KW-1133">Transmembrane helix</keyword>
<evidence type="ECO:0000256" key="3">
    <source>
        <dbReference type="SAM" id="Phobius"/>
    </source>
</evidence>
<reference evidence="4 5" key="1">
    <citation type="submission" date="2023-08" db="EMBL/GenBank/DDBJ databases">
        <title>Phytohabitans sansha sp. nov., isolated from marine sediment.</title>
        <authorList>
            <person name="Zhao Y."/>
            <person name="Yi K."/>
        </authorList>
    </citation>
    <scope>NUCLEOTIDE SEQUENCE [LARGE SCALE GENOMIC DNA]</scope>
    <source>
        <strain evidence="4 5">ZYX-F-186</strain>
    </source>
</reference>
<keyword evidence="3" id="KW-0472">Membrane</keyword>
<feature type="transmembrane region" description="Helical" evidence="3">
    <location>
        <begin position="128"/>
        <end position="149"/>
    </location>
</feature>
<name>A0ABU0ZMY5_9ACTN</name>